<dbReference type="EMBL" id="QICL01000025">
    <property type="protein sequence ID" value="PXV61186.1"/>
    <property type="molecule type" value="Genomic_DNA"/>
</dbReference>
<organism evidence="1 2">
    <name type="scientific">Dysgonomonas alginatilytica</name>
    <dbReference type="NCBI Taxonomy" id="1605892"/>
    <lineage>
        <taxon>Bacteria</taxon>
        <taxon>Pseudomonadati</taxon>
        <taxon>Bacteroidota</taxon>
        <taxon>Bacteroidia</taxon>
        <taxon>Bacteroidales</taxon>
        <taxon>Dysgonomonadaceae</taxon>
        <taxon>Dysgonomonas</taxon>
    </lineage>
</organism>
<keyword evidence="2" id="KW-1185">Reference proteome</keyword>
<reference evidence="1 2" key="1">
    <citation type="submission" date="2018-03" db="EMBL/GenBank/DDBJ databases">
        <title>Genomic Encyclopedia of Archaeal and Bacterial Type Strains, Phase II (KMG-II): from individual species to whole genera.</title>
        <authorList>
            <person name="Goeker M."/>
        </authorList>
    </citation>
    <scope>NUCLEOTIDE SEQUENCE [LARGE SCALE GENOMIC DNA]</scope>
    <source>
        <strain evidence="1 2">DSM 100214</strain>
    </source>
</reference>
<proteinExistence type="predicted"/>
<gene>
    <name evidence="1" type="ORF">CLV62_12519</name>
</gene>
<dbReference type="Proteomes" id="UP000247973">
    <property type="component" value="Unassembled WGS sequence"/>
</dbReference>
<evidence type="ECO:0000313" key="2">
    <source>
        <dbReference type="Proteomes" id="UP000247973"/>
    </source>
</evidence>
<comment type="caution">
    <text evidence="1">The sequence shown here is derived from an EMBL/GenBank/DDBJ whole genome shotgun (WGS) entry which is preliminary data.</text>
</comment>
<sequence>MDFRRYFLSYKGTQTEIKEPIGFDGFKPKLLRGISHGTIWEYAEVTLGFGGLSYDICKTAYENEGIEADVILIVQEKVNQIWDEFYTGRLDFAQYVEKKGNSIIIELGVAQIDVQTTIRNRINTKVELESLVGFDGQVLPEYPNLKKNILLEGKSVFTSSRAETNDYASSLSTRDGNTYFNIIFSVEVKSELFDLNAITSHDGDLNDVQPIFIVPDNDITYTNIRIKARYKVYARYTRGVRNFNTFAYYRINSESPINIGTPADDPYYGPYVIVDLDININLNAGDRFYLYGMAESDAALEWRYYIAPISDDAIAFFEVTGTSKYKSTNANLSLVHESLSRIVESITNGEITVKSDYYSRIDSDVNPSEIDGCGSMRGILTGLNLRNGLLTDGSLPVTYISLKDYLDALISIDCIGYGVQGNKLIVEPYKHFYNNDVIMTCVNVSNVERKVDLSRSYQLFNNGYKKWEAEEYNGIDGFHGKRQYRTSLKMIDTKLEKECSFVADGYAIEATRRRQIESDTKDWRYDNDVFIVSLERDIGNTIIVETGAIDPDGTVIDPDSIYNVSISPARNAMRWYSWIMQGVKDEALIFAGGEGYVRAKLLINTICSIETSVIKESQDILPSDFKESELYTPIFKPELISFQHPITRDDFNRIKSNPYGLIEFNGEYGWISEIEFDLLKCMADFTLIPRMR</sequence>
<dbReference type="AlphaFoldDB" id="A0A2V3PLV9"/>
<evidence type="ECO:0000313" key="1">
    <source>
        <dbReference type="EMBL" id="PXV61186.1"/>
    </source>
</evidence>
<accession>A0A2V3PLV9</accession>
<protein>
    <submittedName>
        <fullName evidence="1">Uncharacterized protein</fullName>
    </submittedName>
</protein>
<dbReference type="OrthoDB" id="1049970at2"/>
<name>A0A2V3PLV9_9BACT</name>
<dbReference type="RefSeq" id="WP_110311811.1">
    <property type="nucleotide sequence ID" value="NZ_QICL01000025.1"/>
</dbReference>